<dbReference type="AlphaFoldDB" id="A0A4C1YM53"/>
<comment type="caution">
    <text evidence="1">The sequence shown here is derived from an EMBL/GenBank/DDBJ whole genome shotgun (WGS) entry which is preliminary data.</text>
</comment>
<organism evidence="1 2">
    <name type="scientific">Eumeta variegata</name>
    <name type="common">Bagworm moth</name>
    <name type="synonym">Eumeta japonica</name>
    <dbReference type="NCBI Taxonomy" id="151549"/>
    <lineage>
        <taxon>Eukaryota</taxon>
        <taxon>Metazoa</taxon>
        <taxon>Ecdysozoa</taxon>
        <taxon>Arthropoda</taxon>
        <taxon>Hexapoda</taxon>
        <taxon>Insecta</taxon>
        <taxon>Pterygota</taxon>
        <taxon>Neoptera</taxon>
        <taxon>Endopterygota</taxon>
        <taxon>Lepidoptera</taxon>
        <taxon>Glossata</taxon>
        <taxon>Ditrysia</taxon>
        <taxon>Tineoidea</taxon>
        <taxon>Psychidae</taxon>
        <taxon>Oiketicinae</taxon>
        <taxon>Eumeta</taxon>
    </lineage>
</organism>
<keyword evidence="2" id="KW-1185">Reference proteome</keyword>
<sequence>MLVFALKSSDNFNVYGLENTLGYRVIVTISNSTMESDGRSAQSTGSRGCARVTEIRFHSAGAAMHRVGRTRNSPQTICDEIEEFSSSLATRPTASMPQ</sequence>
<proteinExistence type="predicted"/>
<protein>
    <submittedName>
        <fullName evidence="1">Uncharacterized protein</fullName>
    </submittedName>
</protein>
<gene>
    <name evidence="1" type="ORF">EVAR_46962_1</name>
</gene>
<dbReference type="Proteomes" id="UP000299102">
    <property type="component" value="Unassembled WGS sequence"/>
</dbReference>
<dbReference type="EMBL" id="BGZK01001275">
    <property type="protein sequence ID" value="GBP76094.1"/>
    <property type="molecule type" value="Genomic_DNA"/>
</dbReference>
<accession>A0A4C1YM53</accession>
<name>A0A4C1YM53_EUMVA</name>
<evidence type="ECO:0000313" key="2">
    <source>
        <dbReference type="Proteomes" id="UP000299102"/>
    </source>
</evidence>
<reference evidence="1 2" key="1">
    <citation type="journal article" date="2019" name="Commun. Biol.">
        <title>The bagworm genome reveals a unique fibroin gene that provides high tensile strength.</title>
        <authorList>
            <person name="Kono N."/>
            <person name="Nakamura H."/>
            <person name="Ohtoshi R."/>
            <person name="Tomita M."/>
            <person name="Numata K."/>
            <person name="Arakawa K."/>
        </authorList>
    </citation>
    <scope>NUCLEOTIDE SEQUENCE [LARGE SCALE GENOMIC DNA]</scope>
</reference>
<evidence type="ECO:0000313" key="1">
    <source>
        <dbReference type="EMBL" id="GBP76094.1"/>
    </source>
</evidence>